<protein>
    <submittedName>
        <fullName evidence="2">Uncharacterized protein</fullName>
    </submittedName>
</protein>
<keyword evidence="1" id="KW-0812">Transmembrane</keyword>
<name>A0A815PJN8_ADIRI</name>
<dbReference type="EMBL" id="CAJNOJ010000442">
    <property type="protein sequence ID" value="CAF1449734.1"/>
    <property type="molecule type" value="Genomic_DNA"/>
</dbReference>
<accession>A0A815PJN8</accession>
<reference evidence="2" key="1">
    <citation type="submission" date="2021-02" db="EMBL/GenBank/DDBJ databases">
        <authorList>
            <person name="Nowell W R."/>
        </authorList>
    </citation>
    <scope>NUCLEOTIDE SEQUENCE</scope>
</reference>
<dbReference type="AlphaFoldDB" id="A0A815PJN8"/>
<comment type="caution">
    <text evidence="2">The sequence shown here is derived from an EMBL/GenBank/DDBJ whole genome shotgun (WGS) entry which is preliminary data.</text>
</comment>
<organism evidence="2 3">
    <name type="scientific">Adineta ricciae</name>
    <name type="common">Rotifer</name>
    <dbReference type="NCBI Taxonomy" id="249248"/>
    <lineage>
        <taxon>Eukaryota</taxon>
        <taxon>Metazoa</taxon>
        <taxon>Spiralia</taxon>
        <taxon>Gnathifera</taxon>
        <taxon>Rotifera</taxon>
        <taxon>Eurotatoria</taxon>
        <taxon>Bdelloidea</taxon>
        <taxon>Adinetida</taxon>
        <taxon>Adinetidae</taxon>
        <taxon>Adineta</taxon>
    </lineage>
</organism>
<keyword evidence="1" id="KW-1133">Transmembrane helix</keyword>
<proteinExistence type="predicted"/>
<sequence>MNLERVQNVEQICLCSYSLGETWMISTIVIVVVNFVVDYRLLFLRQWYISYSPFATIKYNCVAFTRKSLDGSSMLFLFLRISSADSEDSSIGRCNLLIA</sequence>
<keyword evidence="1" id="KW-0472">Membrane</keyword>
<evidence type="ECO:0000256" key="1">
    <source>
        <dbReference type="SAM" id="Phobius"/>
    </source>
</evidence>
<feature type="transmembrane region" description="Helical" evidence="1">
    <location>
        <begin position="23"/>
        <end position="42"/>
    </location>
</feature>
<gene>
    <name evidence="2" type="ORF">EDS130_LOCUS39439</name>
</gene>
<evidence type="ECO:0000313" key="2">
    <source>
        <dbReference type="EMBL" id="CAF1449734.1"/>
    </source>
</evidence>
<dbReference type="Proteomes" id="UP000663852">
    <property type="component" value="Unassembled WGS sequence"/>
</dbReference>
<evidence type="ECO:0000313" key="3">
    <source>
        <dbReference type="Proteomes" id="UP000663852"/>
    </source>
</evidence>